<feature type="domain" description="Reverse transcriptase zinc-binding" evidence="2">
    <location>
        <begin position="41"/>
        <end position="136"/>
    </location>
</feature>
<reference evidence="3 4" key="1">
    <citation type="journal article" date="2023" name="G3 (Bethesda)">
        <title>A chromosome-length genome assembly and annotation of blackberry (Rubus argutus, cv. 'Hillquist').</title>
        <authorList>
            <person name="Bruna T."/>
            <person name="Aryal R."/>
            <person name="Dudchenko O."/>
            <person name="Sargent D.J."/>
            <person name="Mead D."/>
            <person name="Buti M."/>
            <person name="Cavallini A."/>
            <person name="Hytonen T."/>
            <person name="Andres J."/>
            <person name="Pham M."/>
            <person name="Weisz D."/>
            <person name="Mascagni F."/>
            <person name="Usai G."/>
            <person name="Natali L."/>
            <person name="Bassil N."/>
            <person name="Fernandez G.E."/>
            <person name="Lomsadze A."/>
            <person name="Armour M."/>
            <person name="Olukolu B."/>
            <person name="Poorten T."/>
            <person name="Britton C."/>
            <person name="Davik J."/>
            <person name="Ashrafi H."/>
            <person name="Aiden E.L."/>
            <person name="Borodovsky M."/>
            <person name="Worthington M."/>
        </authorList>
    </citation>
    <scope>NUCLEOTIDE SEQUENCE [LARGE SCALE GENOMIC DNA]</scope>
    <source>
        <strain evidence="3">PI 553951</strain>
    </source>
</reference>
<comment type="caution">
    <text evidence="3">The sequence shown here is derived from an EMBL/GenBank/DDBJ whole genome shotgun (WGS) entry which is preliminary data.</text>
</comment>
<dbReference type="PANTHER" id="PTHR47074">
    <property type="entry name" value="BNAC02G40300D PROTEIN"/>
    <property type="match status" value="1"/>
</dbReference>
<dbReference type="EMBL" id="JBEDUW010000002">
    <property type="protein sequence ID" value="KAK9943809.1"/>
    <property type="molecule type" value="Genomic_DNA"/>
</dbReference>
<dbReference type="InterPro" id="IPR012337">
    <property type="entry name" value="RNaseH-like_sf"/>
</dbReference>
<dbReference type="PANTHER" id="PTHR47074:SF11">
    <property type="entry name" value="REVERSE TRANSCRIPTASE-LIKE PROTEIN"/>
    <property type="match status" value="1"/>
</dbReference>
<organism evidence="3 4">
    <name type="scientific">Rubus argutus</name>
    <name type="common">Southern blackberry</name>
    <dbReference type="NCBI Taxonomy" id="59490"/>
    <lineage>
        <taxon>Eukaryota</taxon>
        <taxon>Viridiplantae</taxon>
        <taxon>Streptophyta</taxon>
        <taxon>Embryophyta</taxon>
        <taxon>Tracheophyta</taxon>
        <taxon>Spermatophyta</taxon>
        <taxon>Magnoliopsida</taxon>
        <taxon>eudicotyledons</taxon>
        <taxon>Gunneridae</taxon>
        <taxon>Pentapetalae</taxon>
        <taxon>rosids</taxon>
        <taxon>fabids</taxon>
        <taxon>Rosales</taxon>
        <taxon>Rosaceae</taxon>
        <taxon>Rosoideae</taxon>
        <taxon>Rosoideae incertae sedis</taxon>
        <taxon>Rubus</taxon>
    </lineage>
</organism>
<dbReference type="Proteomes" id="UP001457282">
    <property type="component" value="Unassembled WGS sequence"/>
</dbReference>
<evidence type="ECO:0000313" key="4">
    <source>
        <dbReference type="Proteomes" id="UP001457282"/>
    </source>
</evidence>
<dbReference type="InterPro" id="IPR036397">
    <property type="entry name" value="RNaseH_sf"/>
</dbReference>
<accession>A0AAW1Y4D0</accession>
<sequence length="402" mass="44745">MIPGSHCLIVSNFSLFPWRVLNYGSQCPIVTYGTLKKKGLYSVKSGYRVACNAENITSQASSSGGSGIFLWNKVWGLRVPPKVCVFIWRLLRGILPTKIALAKKVGLLDVDCVFCHNYAESDMHLFKDCGALNCFWHASALGLLPCPHTGHTLLDWFSEVSQLLPTNHLELLCMCLWVIWTERNNIIWKNSFFNPSHMASWAFKSLENYQKYHPAIRKNSQRPLSHWETPPSGRLKINVDGSFICEGEHGGIGVIIRDANGQCIASLSRSLTHVSSAIQAEVEACRAGLFIAINQGWDNIILESDCASIVTALSSVGDDFSQIGRIVGDCKEFMGSLRSISIRHIYREANGVAHRLAHIASFSNSDKFWLHETPSIIEDVLFEDLCNCIRGSGFMSSSVQNF</sequence>
<evidence type="ECO:0000259" key="2">
    <source>
        <dbReference type="Pfam" id="PF13966"/>
    </source>
</evidence>
<dbReference type="InterPro" id="IPR044730">
    <property type="entry name" value="RNase_H-like_dom_plant"/>
</dbReference>
<protein>
    <submittedName>
        <fullName evidence="3">Uncharacterized protein</fullName>
    </submittedName>
</protein>
<dbReference type="SUPFAM" id="SSF53098">
    <property type="entry name" value="Ribonuclease H-like"/>
    <property type="match status" value="1"/>
</dbReference>
<dbReference type="CDD" id="cd06222">
    <property type="entry name" value="RNase_H_like"/>
    <property type="match status" value="1"/>
</dbReference>
<evidence type="ECO:0000259" key="1">
    <source>
        <dbReference type="Pfam" id="PF13456"/>
    </source>
</evidence>
<keyword evidence="4" id="KW-1185">Reference proteome</keyword>
<proteinExistence type="predicted"/>
<dbReference type="InterPro" id="IPR002156">
    <property type="entry name" value="RNaseH_domain"/>
</dbReference>
<dbReference type="GO" id="GO:0004523">
    <property type="term" value="F:RNA-DNA hybrid ribonuclease activity"/>
    <property type="evidence" value="ECO:0007669"/>
    <property type="project" value="InterPro"/>
</dbReference>
<evidence type="ECO:0000313" key="3">
    <source>
        <dbReference type="EMBL" id="KAK9943809.1"/>
    </source>
</evidence>
<dbReference type="Pfam" id="PF13966">
    <property type="entry name" value="zf-RVT"/>
    <property type="match status" value="1"/>
</dbReference>
<dbReference type="InterPro" id="IPR052929">
    <property type="entry name" value="RNase_H-like_EbsB-rel"/>
</dbReference>
<dbReference type="AlphaFoldDB" id="A0AAW1Y4D0"/>
<gene>
    <name evidence="3" type="ORF">M0R45_009405</name>
</gene>
<dbReference type="InterPro" id="IPR026960">
    <property type="entry name" value="RVT-Znf"/>
</dbReference>
<dbReference type="GO" id="GO:0003676">
    <property type="term" value="F:nucleic acid binding"/>
    <property type="evidence" value="ECO:0007669"/>
    <property type="project" value="InterPro"/>
</dbReference>
<dbReference type="Pfam" id="PF13456">
    <property type="entry name" value="RVT_3"/>
    <property type="match status" value="1"/>
</dbReference>
<feature type="domain" description="RNase H type-1" evidence="1">
    <location>
        <begin position="238"/>
        <end position="358"/>
    </location>
</feature>
<dbReference type="Gene3D" id="3.30.420.10">
    <property type="entry name" value="Ribonuclease H-like superfamily/Ribonuclease H"/>
    <property type="match status" value="1"/>
</dbReference>
<name>A0AAW1Y4D0_RUBAR</name>